<feature type="transmembrane region" description="Helical" evidence="11">
    <location>
        <begin position="187"/>
        <end position="203"/>
    </location>
</feature>
<dbReference type="GO" id="GO:0015774">
    <property type="term" value="P:polysaccharide transport"/>
    <property type="evidence" value="ECO:0007669"/>
    <property type="project" value="UniProtKB-KW"/>
</dbReference>
<organism evidence="13 14">
    <name type="scientific">Celeribacter halophilus</name>
    <dbReference type="NCBI Taxonomy" id="576117"/>
    <lineage>
        <taxon>Bacteria</taxon>
        <taxon>Pseudomonadati</taxon>
        <taxon>Pseudomonadota</taxon>
        <taxon>Alphaproteobacteria</taxon>
        <taxon>Rhodobacterales</taxon>
        <taxon>Roseobacteraceae</taxon>
        <taxon>Celeribacter</taxon>
    </lineage>
</organism>
<dbReference type="PANTHER" id="PTHR30413">
    <property type="entry name" value="INNER MEMBRANE TRANSPORT PERMEASE"/>
    <property type="match status" value="1"/>
</dbReference>
<gene>
    <name evidence="13" type="ORF">Q4494_15055</name>
</gene>
<dbReference type="RefSeq" id="WP_303494913.1">
    <property type="nucleotide sequence ID" value="NZ_JAUOPJ010000013.1"/>
</dbReference>
<dbReference type="PRINTS" id="PR00164">
    <property type="entry name" value="ABC2TRNSPORT"/>
</dbReference>
<keyword evidence="7" id="KW-0972">Capsule biogenesis/degradation</keyword>
<protein>
    <recommendedName>
        <fullName evidence="11">Transport permease protein</fullName>
    </recommendedName>
</protein>
<dbReference type="GO" id="GO:0043190">
    <property type="term" value="C:ATP-binding cassette (ABC) transporter complex"/>
    <property type="evidence" value="ECO:0007669"/>
    <property type="project" value="InterPro"/>
</dbReference>
<dbReference type="GO" id="GO:0015920">
    <property type="term" value="P:lipopolysaccharide transport"/>
    <property type="evidence" value="ECO:0007669"/>
    <property type="project" value="TreeGrafter"/>
</dbReference>
<proteinExistence type="inferred from homology"/>
<evidence type="ECO:0000256" key="10">
    <source>
        <dbReference type="ARBA" id="ARBA00023136"/>
    </source>
</evidence>
<feature type="transmembrane region" description="Helical" evidence="11">
    <location>
        <begin position="157"/>
        <end position="181"/>
    </location>
</feature>
<evidence type="ECO:0000259" key="12">
    <source>
        <dbReference type="PROSITE" id="PS51012"/>
    </source>
</evidence>
<dbReference type="GO" id="GO:0140359">
    <property type="term" value="F:ABC-type transporter activity"/>
    <property type="evidence" value="ECO:0007669"/>
    <property type="project" value="InterPro"/>
</dbReference>
<keyword evidence="3 11" id="KW-0813">Transport</keyword>
<evidence type="ECO:0000256" key="6">
    <source>
        <dbReference type="ARBA" id="ARBA00022692"/>
    </source>
</evidence>
<dbReference type="InterPro" id="IPR047817">
    <property type="entry name" value="ABC2_TM_bact-type"/>
</dbReference>
<dbReference type="PANTHER" id="PTHR30413:SF10">
    <property type="entry name" value="CAPSULE POLYSACCHARIDE EXPORT INNER-MEMBRANE PROTEIN CTRC"/>
    <property type="match status" value="1"/>
</dbReference>
<feature type="domain" description="ABC transmembrane type-2" evidence="12">
    <location>
        <begin position="43"/>
        <end position="265"/>
    </location>
</feature>
<reference evidence="13" key="1">
    <citation type="submission" date="2023-07" db="EMBL/GenBank/DDBJ databases">
        <title>Genome content predicts the carbon catabolic preferences of heterotrophic bacteria.</title>
        <authorList>
            <person name="Gralka M."/>
        </authorList>
    </citation>
    <scope>NUCLEOTIDE SEQUENCE</scope>
    <source>
        <strain evidence="13">I2M02</strain>
    </source>
</reference>
<comment type="caution">
    <text evidence="11">Lacks conserved residue(s) required for the propagation of feature annotation.</text>
</comment>
<evidence type="ECO:0000256" key="8">
    <source>
        <dbReference type="ARBA" id="ARBA00022989"/>
    </source>
</evidence>
<keyword evidence="8 11" id="KW-1133">Transmembrane helix</keyword>
<evidence type="ECO:0000256" key="1">
    <source>
        <dbReference type="ARBA" id="ARBA00004651"/>
    </source>
</evidence>
<evidence type="ECO:0000256" key="5">
    <source>
        <dbReference type="ARBA" id="ARBA00022597"/>
    </source>
</evidence>
<keyword evidence="9" id="KW-0625">Polysaccharide transport</keyword>
<accession>A0AAW7XZT3</accession>
<dbReference type="Pfam" id="PF01061">
    <property type="entry name" value="ABC2_membrane"/>
    <property type="match status" value="1"/>
</dbReference>
<feature type="transmembrane region" description="Helical" evidence="11">
    <location>
        <begin position="44"/>
        <end position="66"/>
    </location>
</feature>
<comment type="caution">
    <text evidence="13">The sequence shown here is derived from an EMBL/GenBank/DDBJ whole genome shotgun (WGS) entry which is preliminary data.</text>
</comment>
<evidence type="ECO:0000256" key="3">
    <source>
        <dbReference type="ARBA" id="ARBA00022448"/>
    </source>
</evidence>
<evidence type="ECO:0000256" key="4">
    <source>
        <dbReference type="ARBA" id="ARBA00022475"/>
    </source>
</evidence>
<keyword evidence="5" id="KW-0762">Sugar transport</keyword>
<evidence type="ECO:0000313" key="14">
    <source>
        <dbReference type="Proteomes" id="UP001169823"/>
    </source>
</evidence>
<keyword evidence="4 11" id="KW-1003">Cell membrane</keyword>
<dbReference type="InterPro" id="IPR000412">
    <property type="entry name" value="ABC_2_transport"/>
</dbReference>
<evidence type="ECO:0000313" key="13">
    <source>
        <dbReference type="EMBL" id="MDO6458407.1"/>
    </source>
</evidence>
<evidence type="ECO:0000256" key="11">
    <source>
        <dbReference type="RuleBase" id="RU361157"/>
    </source>
</evidence>
<feature type="transmembrane region" description="Helical" evidence="11">
    <location>
        <begin position="119"/>
        <end position="145"/>
    </location>
</feature>
<keyword evidence="10 11" id="KW-0472">Membrane</keyword>
<evidence type="ECO:0000256" key="9">
    <source>
        <dbReference type="ARBA" id="ARBA00023047"/>
    </source>
</evidence>
<dbReference type="AlphaFoldDB" id="A0AAW7XZT3"/>
<dbReference type="Proteomes" id="UP001169823">
    <property type="component" value="Unassembled WGS sequence"/>
</dbReference>
<sequence length="272" mass="30793">MSDPNISETLEKDGMRARKFRTGRTIFALLMREMSTSYGKSPGGYAWAVLEPVMALTVLSTIFSIISRSPALGDSFPLFYATGYLPFMLFNDIANKTATSLNYSRPLLKYPAVTFMDALLARALLHFLTHTLVGYIVFFGMIIILDLKISPDFRFVALGYLLGALLGFGIGSFNCYVMMSFPVWERVWHILTRPLIFISGMFIPFEMMPKIAQDILWWNPLMHVTGFLRKGMYAPSYTGEYLSFAFPVTVALALMALGLLLLWRNHQNLLEN</sequence>
<feature type="transmembrane region" description="Helical" evidence="11">
    <location>
        <begin position="244"/>
        <end position="263"/>
    </location>
</feature>
<dbReference type="PROSITE" id="PS51012">
    <property type="entry name" value="ABC_TM2"/>
    <property type="match status" value="1"/>
</dbReference>
<dbReference type="InterPro" id="IPR013525">
    <property type="entry name" value="ABC2_TM"/>
</dbReference>
<evidence type="ECO:0000256" key="2">
    <source>
        <dbReference type="ARBA" id="ARBA00007783"/>
    </source>
</evidence>
<comment type="subcellular location">
    <subcellularLocation>
        <location evidence="11">Cell inner membrane</location>
        <topology evidence="11">Multi-pass membrane protein</topology>
    </subcellularLocation>
    <subcellularLocation>
        <location evidence="1">Cell membrane</location>
        <topology evidence="1">Multi-pass membrane protein</topology>
    </subcellularLocation>
</comment>
<evidence type="ECO:0000256" key="7">
    <source>
        <dbReference type="ARBA" id="ARBA00022903"/>
    </source>
</evidence>
<comment type="similarity">
    <text evidence="2 11">Belongs to the ABC-2 integral membrane protein family.</text>
</comment>
<dbReference type="EMBL" id="JAUOPJ010000013">
    <property type="protein sequence ID" value="MDO6458407.1"/>
    <property type="molecule type" value="Genomic_DNA"/>
</dbReference>
<name>A0AAW7XZT3_9RHOB</name>
<keyword evidence="6 11" id="KW-0812">Transmembrane</keyword>